<dbReference type="GO" id="GO:0016226">
    <property type="term" value="P:iron-sulfur cluster assembly"/>
    <property type="evidence" value="ECO:0007669"/>
    <property type="project" value="TreeGrafter"/>
</dbReference>
<dbReference type="PANTHER" id="PTHR22602:SF0">
    <property type="entry name" value="TRANSFERASE CAF17, MITOCHONDRIAL-RELATED"/>
    <property type="match status" value="1"/>
</dbReference>
<dbReference type="PIRSF" id="PIRSF006487">
    <property type="entry name" value="GcvT"/>
    <property type="match status" value="1"/>
</dbReference>
<dbReference type="NCBIfam" id="TIGR03317">
    <property type="entry name" value="ygfZ_signature"/>
    <property type="match status" value="1"/>
</dbReference>
<dbReference type="SUPFAM" id="SSF103025">
    <property type="entry name" value="Folate-binding domain"/>
    <property type="match status" value="1"/>
</dbReference>
<dbReference type="Gene3D" id="3.30.70.1630">
    <property type="match status" value="1"/>
</dbReference>
<evidence type="ECO:0000313" key="2">
    <source>
        <dbReference type="Proteomes" id="UP000294829"/>
    </source>
</evidence>
<sequence>MPALSPSHQAALGLGKLSQFALISATGSDAITFLHSQLTNDIKLLSRDHACLAGYCTPKGRLLASMLAIKVGHEAGEEAILLEVPAELRETLQKRLKMFVMRSKVTLTDLAASHTILGILGESTAQQLSNWFPTLPSLSYAAVSNDFGHLLRLPDANGVARFQWIISNELLEQNWSSLSMLSGQFTEAAWNLSEIHAGIPHITLATQEKFVPQMINYELIGGVNFKKGCYPGQEIVARSQYLGKQKRRMVLAQINSTSVQNGTEVFAASDLTQPCGMVVNAQANDLRGSDCLIEIKTAFLAQDTVQTLDGAVCHWLPMPYQLPDDASADSSNAASPIPSV</sequence>
<dbReference type="AlphaFoldDB" id="A0A4R5W5N9"/>
<dbReference type="PANTHER" id="PTHR22602">
    <property type="entry name" value="TRANSFERASE CAF17, MITOCHONDRIAL-RELATED"/>
    <property type="match status" value="1"/>
</dbReference>
<organism evidence="1 2">
    <name type="scientific">Sapientia aquatica</name>
    <dbReference type="NCBI Taxonomy" id="1549640"/>
    <lineage>
        <taxon>Bacteria</taxon>
        <taxon>Pseudomonadati</taxon>
        <taxon>Pseudomonadota</taxon>
        <taxon>Betaproteobacteria</taxon>
        <taxon>Burkholderiales</taxon>
        <taxon>Oxalobacteraceae</taxon>
        <taxon>Sapientia</taxon>
    </lineage>
</organism>
<protein>
    <submittedName>
        <fullName evidence="1">Folate-binding protein</fullName>
    </submittedName>
</protein>
<dbReference type="Proteomes" id="UP000294829">
    <property type="component" value="Unassembled WGS sequence"/>
</dbReference>
<proteinExistence type="predicted"/>
<accession>A0A4R5W5N9</accession>
<evidence type="ECO:0000313" key="1">
    <source>
        <dbReference type="EMBL" id="TDK68462.1"/>
    </source>
</evidence>
<name>A0A4R5W5N9_9BURK</name>
<dbReference type="InterPro" id="IPR017703">
    <property type="entry name" value="YgfZ/GCV_T_CS"/>
</dbReference>
<dbReference type="EMBL" id="SMYL01000001">
    <property type="protein sequence ID" value="TDK68462.1"/>
    <property type="molecule type" value="Genomic_DNA"/>
</dbReference>
<dbReference type="InterPro" id="IPR045179">
    <property type="entry name" value="YgfZ/GcvT"/>
</dbReference>
<comment type="caution">
    <text evidence="1">The sequence shown here is derived from an EMBL/GenBank/DDBJ whole genome shotgun (WGS) entry which is preliminary data.</text>
</comment>
<keyword evidence="2" id="KW-1185">Reference proteome</keyword>
<gene>
    <name evidence="1" type="ORF">E2I14_02670</name>
</gene>
<reference evidence="1 2" key="1">
    <citation type="submission" date="2019-03" db="EMBL/GenBank/DDBJ databases">
        <title>Sapientia aquatica gen. nov., sp. nov., isolated from a crater lake.</title>
        <authorList>
            <person name="Felfoldi T."/>
            <person name="Szabo A."/>
            <person name="Toth E."/>
            <person name="Schumann P."/>
            <person name="Keki Z."/>
            <person name="Marialigeti K."/>
            <person name="Mathe I."/>
        </authorList>
    </citation>
    <scope>NUCLEOTIDE SEQUENCE [LARGE SCALE GENOMIC DNA]</scope>
    <source>
        <strain evidence="1 2">SA-152</strain>
    </source>
</reference>
<dbReference type="RefSeq" id="WP_133325137.1">
    <property type="nucleotide sequence ID" value="NZ_SMYL01000001.1"/>
</dbReference>
<dbReference type="Gene3D" id="3.30.70.1400">
    <property type="entry name" value="Aminomethyltransferase beta-barrel domains"/>
    <property type="match status" value="1"/>
</dbReference>
<dbReference type="OrthoDB" id="9796287at2"/>
<dbReference type="Gene3D" id="2.40.30.160">
    <property type="match status" value="1"/>
</dbReference>